<dbReference type="EMBL" id="LGTL01000027">
    <property type="protein sequence ID" value="KPA74830.1"/>
    <property type="molecule type" value="Genomic_DNA"/>
</dbReference>
<organism evidence="1 2">
    <name type="scientific">Leptomonas pyrrhocoris</name>
    <name type="common">Firebug parasite</name>
    <dbReference type="NCBI Taxonomy" id="157538"/>
    <lineage>
        <taxon>Eukaryota</taxon>
        <taxon>Discoba</taxon>
        <taxon>Euglenozoa</taxon>
        <taxon>Kinetoplastea</taxon>
        <taxon>Metakinetoplastina</taxon>
        <taxon>Trypanosomatida</taxon>
        <taxon>Trypanosomatidae</taxon>
        <taxon>Leishmaniinae</taxon>
        <taxon>Leptomonas</taxon>
    </lineage>
</organism>
<comment type="caution">
    <text evidence="1">The sequence shown here is derived from an EMBL/GenBank/DDBJ whole genome shotgun (WGS) entry which is preliminary data.</text>
</comment>
<dbReference type="GeneID" id="26909136"/>
<keyword evidence="2" id="KW-1185">Reference proteome</keyword>
<dbReference type="RefSeq" id="XP_015653268.1">
    <property type="nucleotide sequence ID" value="XM_015807983.1"/>
</dbReference>
<dbReference type="Proteomes" id="UP000037923">
    <property type="component" value="Unassembled WGS sequence"/>
</dbReference>
<dbReference type="EMBL" id="LGTL01000027">
    <property type="protein sequence ID" value="KPA74829.1"/>
    <property type="molecule type" value="Genomic_DNA"/>
</dbReference>
<proteinExistence type="predicted"/>
<accession>A0A0M9FS58</accession>
<sequence length="195" mass="20746">MVAPRVYAVRVPFYYAAPPPLESGGFDAGADAPTGDAAVFITYATIEVTAFDGRFFWMHVSESPIGYAVPRLGSCSVSVGLSLPSTADRTSVSTSQLMEFETDSLQDLSAGTNTTVQSIFASGLSQKVVRGVAKRFHSQVTVYVNCAIEGERCLALLGTDGGSGFDMTYQFGGLIYREAFAVVARHLEECGSPTQ</sequence>
<dbReference type="AlphaFoldDB" id="A0A0M9FS58"/>
<gene>
    <name evidence="1" type="ORF">ABB37_08853</name>
</gene>
<evidence type="ECO:0000313" key="1">
    <source>
        <dbReference type="EMBL" id="KPA74829.1"/>
    </source>
</evidence>
<dbReference type="OMA" id="ATVYVNC"/>
<evidence type="ECO:0000313" key="2">
    <source>
        <dbReference type="Proteomes" id="UP000037923"/>
    </source>
</evidence>
<dbReference type="VEuPathDB" id="TriTrypDB:LpyrH10_27_0080"/>
<protein>
    <submittedName>
        <fullName evidence="1">Uncharacterized protein</fullName>
    </submittedName>
</protein>
<name>A0A0M9FS58_LEPPY</name>
<dbReference type="RefSeq" id="XP_015653269.1">
    <property type="nucleotide sequence ID" value="XM_015807984.1"/>
</dbReference>
<reference evidence="1 2" key="1">
    <citation type="submission" date="2015-07" db="EMBL/GenBank/DDBJ databases">
        <title>High-quality genome of monoxenous trypanosomatid Leptomonas pyrrhocoris.</title>
        <authorList>
            <person name="Flegontov P."/>
            <person name="Butenko A."/>
            <person name="Firsov S."/>
            <person name="Vlcek C."/>
            <person name="Logacheva M.D."/>
            <person name="Field M."/>
            <person name="Filatov D."/>
            <person name="Flegontova O."/>
            <person name="Gerasimov E."/>
            <person name="Jackson A.P."/>
            <person name="Kelly S."/>
            <person name="Opperdoes F."/>
            <person name="O'Reilly A."/>
            <person name="Votypka J."/>
            <person name="Yurchenko V."/>
            <person name="Lukes J."/>
        </authorList>
    </citation>
    <scope>NUCLEOTIDE SEQUENCE [LARGE SCALE GENOMIC DNA]</scope>
    <source>
        <strain evidence="1">H10</strain>
    </source>
</reference>
<dbReference type="OrthoDB" id="272526at2759"/>